<comment type="caution">
    <text evidence="1">The sequence shown here is derived from an EMBL/GenBank/DDBJ whole genome shotgun (WGS) entry which is preliminary data.</text>
</comment>
<name>A0A4Y2KLF6_ARAVE</name>
<keyword evidence="2" id="KW-1185">Reference proteome</keyword>
<evidence type="ECO:0000313" key="1">
    <source>
        <dbReference type="EMBL" id="GBN02566.1"/>
    </source>
</evidence>
<evidence type="ECO:0000313" key="2">
    <source>
        <dbReference type="Proteomes" id="UP000499080"/>
    </source>
</evidence>
<accession>A0A4Y2KLF6</accession>
<sequence>MVRGMGTAGVTALVFSITVILPHLSVFQIELYKQNSSNAKETPKVVQTTTMSLLSVVEARSIDWNTPRSNYKTLLAQQSLSKAQNWDTEVKKPHNLLLTSRLLIKTPKQHQGFY</sequence>
<dbReference type="AlphaFoldDB" id="A0A4Y2KLF6"/>
<gene>
    <name evidence="1" type="ORF">AVEN_89530_1</name>
</gene>
<protein>
    <submittedName>
        <fullName evidence="1">Uncharacterized protein</fullName>
    </submittedName>
</protein>
<reference evidence="1 2" key="1">
    <citation type="journal article" date="2019" name="Sci. Rep.">
        <title>Orb-weaving spider Araneus ventricosus genome elucidates the spidroin gene catalogue.</title>
        <authorList>
            <person name="Kono N."/>
            <person name="Nakamura H."/>
            <person name="Ohtoshi R."/>
            <person name="Moran D.A.P."/>
            <person name="Shinohara A."/>
            <person name="Yoshida Y."/>
            <person name="Fujiwara M."/>
            <person name="Mori M."/>
            <person name="Tomita M."/>
            <person name="Arakawa K."/>
        </authorList>
    </citation>
    <scope>NUCLEOTIDE SEQUENCE [LARGE SCALE GENOMIC DNA]</scope>
</reference>
<organism evidence="1 2">
    <name type="scientific">Araneus ventricosus</name>
    <name type="common">Orbweaver spider</name>
    <name type="synonym">Epeira ventricosa</name>
    <dbReference type="NCBI Taxonomy" id="182803"/>
    <lineage>
        <taxon>Eukaryota</taxon>
        <taxon>Metazoa</taxon>
        <taxon>Ecdysozoa</taxon>
        <taxon>Arthropoda</taxon>
        <taxon>Chelicerata</taxon>
        <taxon>Arachnida</taxon>
        <taxon>Araneae</taxon>
        <taxon>Araneomorphae</taxon>
        <taxon>Entelegynae</taxon>
        <taxon>Araneoidea</taxon>
        <taxon>Araneidae</taxon>
        <taxon>Araneus</taxon>
    </lineage>
</organism>
<dbReference type="EMBL" id="BGPR01004712">
    <property type="protein sequence ID" value="GBN02566.1"/>
    <property type="molecule type" value="Genomic_DNA"/>
</dbReference>
<dbReference type="Proteomes" id="UP000499080">
    <property type="component" value="Unassembled WGS sequence"/>
</dbReference>
<proteinExistence type="predicted"/>